<proteinExistence type="predicted"/>
<feature type="non-terminal residue" evidence="1">
    <location>
        <position position="1"/>
    </location>
</feature>
<dbReference type="Proteomes" id="UP000265520">
    <property type="component" value="Unassembled WGS sequence"/>
</dbReference>
<dbReference type="AlphaFoldDB" id="A0A392UE20"/>
<accession>A0A392UE20</accession>
<organism evidence="1 2">
    <name type="scientific">Trifolium medium</name>
    <dbReference type="NCBI Taxonomy" id="97028"/>
    <lineage>
        <taxon>Eukaryota</taxon>
        <taxon>Viridiplantae</taxon>
        <taxon>Streptophyta</taxon>
        <taxon>Embryophyta</taxon>
        <taxon>Tracheophyta</taxon>
        <taxon>Spermatophyta</taxon>
        <taxon>Magnoliopsida</taxon>
        <taxon>eudicotyledons</taxon>
        <taxon>Gunneridae</taxon>
        <taxon>Pentapetalae</taxon>
        <taxon>rosids</taxon>
        <taxon>fabids</taxon>
        <taxon>Fabales</taxon>
        <taxon>Fabaceae</taxon>
        <taxon>Papilionoideae</taxon>
        <taxon>50 kb inversion clade</taxon>
        <taxon>NPAAA clade</taxon>
        <taxon>Hologalegina</taxon>
        <taxon>IRL clade</taxon>
        <taxon>Trifolieae</taxon>
        <taxon>Trifolium</taxon>
    </lineage>
</organism>
<evidence type="ECO:0000313" key="2">
    <source>
        <dbReference type="Proteomes" id="UP000265520"/>
    </source>
</evidence>
<reference evidence="1 2" key="1">
    <citation type="journal article" date="2018" name="Front. Plant Sci.">
        <title>Red Clover (Trifolium pratense) and Zigzag Clover (T. medium) - A Picture of Genomic Similarities and Differences.</title>
        <authorList>
            <person name="Dluhosova J."/>
            <person name="Istvanek J."/>
            <person name="Nedelnik J."/>
            <person name="Repkova J."/>
        </authorList>
    </citation>
    <scope>NUCLEOTIDE SEQUENCE [LARGE SCALE GENOMIC DNA]</scope>
    <source>
        <strain evidence="2">cv. 10/8</strain>
        <tissue evidence="1">Leaf</tissue>
    </source>
</reference>
<evidence type="ECO:0000313" key="1">
    <source>
        <dbReference type="EMBL" id="MCI69975.1"/>
    </source>
</evidence>
<keyword evidence="2" id="KW-1185">Reference proteome</keyword>
<comment type="caution">
    <text evidence="1">The sequence shown here is derived from an EMBL/GenBank/DDBJ whole genome shotgun (WGS) entry which is preliminary data.</text>
</comment>
<sequence length="49" mass="5599">GSRSPLRVNLMEWAMARRCKKVVLETSCDFEEGCDRCTVVPRWVLVITG</sequence>
<dbReference type="EMBL" id="LXQA010766316">
    <property type="protein sequence ID" value="MCI69975.1"/>
    <property type="molecule type" value="Genomic_DNA"/>
</dbReference>
<protein>
    <submittedName>
        <fullName evidence="1">Uncharacterized protein</fullName>
    </submittedName>
</protein>
<name>A0A392UE20_9FABA</name>